<dbReference type="SUPFAM" id="SSF53822">
    <property type="entry name" value="Periplasmic binding protein-like I"/>
    <property type="match status" value="1"/>
</dbReference>
<comment type="caution">
    <text evidence="6">The sequence shown here is derived from an EMBL/GenBank/DDBJ whole genome shotgun (WGS) entry which is preliminary data.</text>
</comment>
<evidence type="ECO:0000256" key="3">
    <source>
        <dbReference type="ARBA" id="ARBA00023125"/>
    </source>
</evidence>
<keyword evidence="2" id="KW-0805">Transcription regulation</keyword>
<dbReference type="PANTHER" id="PTHR30146">
    <property type="entry name" value="LACI-RELATED TRANSCRIPTIONAL REPRESSOR"/>
    <property type="match status" value="1"/>
</dbReference>
<feature type="domain" description="HTH lacI-type" evidence="5">
    <location>
        <begin position="2"/>
        <end position="56"/>
    </location>
</feature>
<dbReference type="AlphaFoldDB" id="A0A0Q1HBX6"/>
<reference evidence="6 7" key="1">
    <citation type="submission" date="2015-04" db="EMBL/GenBank/DDBJ databases">
        <title>Complete genome of flavobacterium.</title>
        <authorList>
            <person name="Kwon Y.M."/>
            <person name="Kim S.-J."/>
        </authorList>
    </citation>
    <scope>NUCLEOTIDE SEQUENCE [LARGE SCALE GENOMIC DNA]</scope>
    <source>
        <strain evidence="6 7">DK169</strain>
    </source>
</reference>
<dbReference type="GO" id="GO:0003700">
    <property type="term" value="F:DNA-binding transcription factor activity"/>
    <property type="evidence" value="ECO:0007669"/>
    <property type="project" value="TreeGrafter"/>
</dbReference>
<protein>
    <recommendedName>
        <fullName evidence="5">HTH lacI-type domain-containing protein</fullName>
    </recommendedName>
</protein>
<organism evidence="6 7">
    <name type="scientific">Flagellimonas eckloniae</name>
    <dbReference type="NCBI Taxonomy" id="346185"/>
    <lineage>
        <taxon>Bacteria</taxon>
        <taxon>Pseudomonadati</taxon>
        <taxon>Bacteroidota</taxon>
        <taxon>Flavobacteriia</taxon>
        <taxon>Flavobacteriales</taxon>
        <taxon>Flavobacteriaceae</taxon>
        <taxon>Flagellimonas</taxon>
    </lineage>
</organism>
<name>A0A0Q1HBX6_9FLAO</name>
<evidence type="ECO:0000313" key="6">
    <source>
        <dbReference type="EMBL" id="KQC31006.1"/>
    </source>
</evidence>
<dbReference type="Proteomes" id="UP000050827">
    <property type="component" value="Unassembled WGS sequence"/>
</dbReference>
<dbReference type="GO" id="GO:0000976">
    <property type="term" value="F:transcription cis-regulatory region binding"/>
    <property type="evidence" value="ECO:0007669"/>
    <property type="project" value="TreeGrafter"/>
</dbReference>
<dbReference type="SMART" id="SM00354">
    <property type="entry name" value="HTH_LACI"/>
    <property type="match status" value="1"/>
</dbReference>
<dbReference type="STRING" id="346185.AAY42_14705"/>
<dbReference type="RefSeq" id="WP_055396559.1">
    <property type="nucleotide sequence ID" value="NZ_LCTZ01000002.1"/>
</dbReference>
<dbReference type="CDD" id="cd01392">
    <property type="entry name" value="HTH_LacI"/>
    <property type="match status" value="1"/>
</dbReference>
<dbReference type="PROSITE" id="PS50932">
    <property type="entry name" value="HTH_LACI_2"/>
    <property type="match status" value="1"/>
</dbReference>
<evidence type="ECO:0000259" key="5">
    <source>
        <dbReference type="PROSITE" id="PS50932"/>
    </source>
</evidence>
<keyword evidence="3" id="KW-0238">DNA-binding</keyword>
<evidence type="ECO:0000256" key="2">
    <source>
        <dbReference type="ARBA" id="ARBA00023015"/>
    </source>
</evidence>
<dbReference type="InterPro" id="IPR010982">
    <property type="entry name" value="Lambda_DNA-bd_dom_sf"/>
</dbReference>
<dbReference type="Pfam" id="PF13407">
    <property type="entry name" value="Peripla_BP_4"/>
    <property type="match status" value="1"/>
</dbReference>
<dbReference type="InterPro" id="IPR025997">
    <property type="entry name" value="SBP_2_dom"/>
</dbReference>
<dbReference type="PANTHER" id="PTHR30146:SF95">
    <property type="entry name" value="RIBOSE OPERON REPRESSOR"/>
    <property type="match status" value="1"/>
</dbReference>
<sequence length="334" mass="36646">MAGIKEISKITGLSLATVSRVFNNSSLVSPKTRAKVMKAAASIDYQPNIMAASLRSGKSKIIGVVVPEVNNYFFSGIINGIEQIVSDSGYNIIISQSHESQEKENEALNSFLKLQVDGILISISKETTDFSSIQKIIKSNVPVVFFDRVPDLKNINSVTLNDYKGGYMATEHLLNENCKNLLHISGDSKVSIFGERQKGFLDAILNKNSIEYTIVELTSSIEMDREILKKTFETNPKIDGIFAYGDEMGLHVLNLLKELHIDIPGKVKLIGFGNANFSGLTQPKISTVDQECSQMGELTATLLLNTLKNSKSGPKTKVLSPRLIVRESSLSTKV</sequence>
<gene>
    <name evidence="6" type="ORF">AAY42_14705</name>
</gene>
<dbReference type="Pfam" id="PF00356">
    <property type="entry name" value="LacI"/>
    <property type="match status" value="1"/>
</dbReference>
<dbReference type="SUPFAM" id="SSF47413">
    <property type="entry name" value="lambda repressor-like DNA-binding domains"/>
    <property type="match status" value="1"/>
</dbReference>
<evidence type="ECO:0000313" key="7">
    <source>
        <dbReference type="Proteomes" id="UP000050827"/>
    </source>
</evidence>
<dbReference type="InterPro" id="IPR028082">
    <property type="entry name" value="Peripla_BP_I"/>
</dbReference>
<evidence type="ECO:0000256" key="1">
    <source>
        <dbReference type="ARBA" id="ARBA00022491"/>
    </source>
</evidence>
<proteinExistence type="predicted"/>
<dbReference type="Gene3D" id="3.40.50.2300">
    <property type="match status" value="2"/>
</dbReference>
<dbReference type="EMBL" id="LCTZ01000002">
    <property type="protein sequence ID" value="KQC31006.1"/>
    <property type="molecule type" value="Genomic_DNA"/>
</dbReference>
<evidence type="ECO:0000256" key="4">
    <source>
        <dbReference type="ARBA" id="ARBA00023163"/>
    </source>
</evidence>
<keyword evidence="7" id="KW-1185">Reference proteome</keyword>
<dbReference type="Gene3D" id="1.10.260.40">
    <property type="entry name" value="lambda repressor-like DNA-binding domains"/>
    <property type="match status" value="1"/>
</dbReference>
<keyword evidence="1" id="KW-0678">Repressor</keyword>
<keyword evidence="4" id="KW-0804">Transcription</keyword>
<dbReference type="OrthoDB" id="9768806at2"/>
<dbReference type="PATRIC" id="fig|1547436.3.peg.3034"/>
<accession>A0A0Q1HBX6</accession>
<dbReference type="InterPro" id="IPR000843">
    <property type="entry name" value="HTH_LacI"/>
</dbReference>